<keyword evidence="3" id="KW-1185">Reference proteome</keyword>
<sequence>MSNFFVNNCLFNEWNVIEKNFDINNMPLSSKVFETSNGYIKMIGDFEEEVYFNNKVYPQGTTINGFYELDSDSYGIKDPLKNKNINVIEAKCLKIYVEDEEFNIINGVFLEYERNLDLRSGILYRHFIWESPRGRRIEVNVKRIVSFNNKHLAAICYEVVPLNFSGEIKIISSVKVEKDLKMVEKKSKDSFGLMVGETNNTKFKVICGVENSVSYEGRYDFENIEKDEKIEFIYDFQAIVNKKIQLNKFILYFTSKDFKEKDMESKLEDELINIKRLGFFSIEKSQKNFLKRFWENFYINTNANKTIENMVRFNEFKLLQKYGGNYIATYRLV</sequence>
<dbReference type="EMBL" id="JAPQFJ010000001">
    <property type="protein sequence ID" value="MCY6957126.1"/>
    <property type="molecule type" value="Genomic_DNA"/>
</dbReference>
<evidence type="ECO:0000313" key="2">
    <source>
        <dbReference type="EMBL" id="MCY6957126.1"/>
    </source>
</evidence>
<organism evidence="2 3">
    <name type="scientific">Clostridium brassicae</name>
    <dbReference type="NCBI Taxonomy" id="2999072"/>
    <lineage>
        <taxon>Bacteria</taxon>
        <taxon>Bacillati</taxon>
        <taxon>Bacillota</taxon>
        <taxon>Clostridia</taxon>
        <taxon>Eubacteriales</taxon>
        <taxon>Clostridiaceae</taxon>
        <taxon>Clostridium</taxon>
    </lineage>
</organism>
<protein>
    <recommendedName>
        <fullName evidence="1">Glycoside hydrolase family 65 N-terminal domain-containing protein</fullName>
    </recommendedName>
</protein>
<dbReference type="PANTHER" id="PTHR11051">
    <property type="entry name" value="GLYCOSYL HYDROLASE-RELATED"/>
    <property type="match status" value="1"/>
</dbReference>
<dbReference type="RefSeq" id="WP_268059484.1">
    <property type="nucleotide sequence ID" value="NZ_JAPQFJ010000001.1"/>
</dbReference>
<gene>
    <name evidence="2" type="ORF">OW729_00755</name>
</gene>
<dbReference type="InterPro" id="IPR037018">
    <property type="entry name" value="GH65_N"/>
</dbReference>
<evidence type="ECO:0000259" key="1">
    <source>
        <dbReference type="Pfam" id="PF03636"/>
    </source>
</evidence>
<comment type="caution">
    <text evidence="2">The sequence shown here is derived from an EMBL/GenBank/DDBJ whole genome shotgun (WGS) entry which is preliminary data.</text>
</comment>
<dbReference type="InterPro" id="IPR005196">
    <property type="entry name" value="Glyco_hydro_65_N"/>
</dbReference>
<evidence type="ECO:0000313" key="3">
    <source>
        <dbReference type="Proteomes" id="UP001144612"/>
    </source>
</evidence>
<accession>A0ABT4D7A2</accession>
<dbReference type="Gene3D" id="2.70.98.40">
    <property type="entry name" value="Glycoside hydrolase, family 65, N-terminal domain"/>
    <property type="match status" value="1"/>
</dbReference>
<dbReference type="Proteomes" id="UP001144612">
    <property type="component" value="Unassembled WGS sequence"/>
</dbReference>
<feature type="domain" description="Glycoside hydrolase family 65 N-terminal" evidence="1">
    <location>
        <begin position="18"/>
        <end position="256"/>
    </location>
</feature>
<dbReference type="PANTHER" id="PTHR11051:SF8">
    <property type="entry name" value="PROTEIN-GLUCOSYLGALACTOSYLHYDROXYLYSINE GLUCOSIDASE"/>
    <property type="match status" value="1"/>
</dbReference>
<dbReference type="SUPFAM" id="SSF74650">
    <property type="entry name" value="Galactose mutarotase-like"/>
    <property type="match status" value="1"/>
</dbReference>
<name>A0ABT4D7A2_9CLOT</name>
<dbReference type="Pfam" id="PF03636">
    <property type="entry name" value="Glyco_hydro_65N"/>
    <property type="match status" value="1"/>
</dbReference>
<proteinExistence type="predicted"/>
<dbReference type="InterPro" id="IPR011013">
    <property type="entry name" value="Gal_mutarotase_sf_dom"/>
</dbReference>
<reference evidence="2" key="1">
    <citation type="submission" date="2022-12" db="EMBL/GenBank/DDBJ databases">
        <title>Clostridium sp. nov., isolated from industrial wastewater.</title>
        <authorList>
            <person name="Jiayan W."/>
        </authorList>
    </citation>
    <scope>NUCLEOTIDE SEQUENCE</scope>
    <source>
        <strain evidence="2">ZC22-4</strain>
    </source>
</reference>